<protein>
    <submittedName>
        <fullName evidence="1">Uncharacterized protein</fullName>
    </submittedName>
</protein>
<name>A0A3P7IWG2_STRVU</name>
<dbReference type="AlphaFoldDB" id="A0A3P7IWG2"/>
<dbReference type="EMBL" id="UYYB01009351">
    <property type="protein sequence ID" value="VDM68597.1"/>
    <property type="molecule type" value="Genomic_DNA"/>
</dbReference>
<reference evidence="1 2" key="1">
    <citation type="submission" date="2018-11" db="EMBL/GenBank/DDBJ databases">
        <authorList>
            <consortium name="Pathogen Informatics"/>
        </authorList>
    </citation>
    <scope>NUCLEOTIDE SEQUENCE [LARGE SCALE GENOMIC DNA]</scope>
</reference>
<proteinExistence type="predicted"/>
<organism evidence="1 2">
    <name type="scientific">Strongylus vulgaris</name>
    <name type="common">Blood worm</name>
    <dbReference type="NCBI Taxonomy" id="40348"/>
    <lineage>
        <taxon>Eukaryota</taxon>
        <taxon>Metazoa</taxon>
        <taxon>Ecdysozoa</taxon>
        <taxon>Nematoda</taxon>
        <taxon>Chromadorea</taxon>
        <taxon>Rhabditida</taxon>
        <taxon>Rhabditina</taxon>
        <taxon>Rhabditomorpha</taxon>
        <taxon>Strongyloidea</taxon>
        <taxon>Strongylidae</taxon>
        <taxon>Strongylus</taxon>
    </lineage>
</organism>
<dbReference type="OrthoDB" id="5814528at2759"/>
<keyword evidence="2" id="KW-1185">Reference proteome</keyword>
<dbReference type="Proteomes" id="UP000270094">
    <property type="component" value="Unassembled WGS sequence"/>
</dbReference>
<evidence type="ECO:0000313" key="1">
    <source>
        <dbReference type="EMBL" id="VDM68597.1"/>
    </source>
</evidence>
<evidence type="ECO:0000313" key="2">
    <source>
        <dbReference type="Proteomes" id="UP000270094"/>
    </source>
</evidence>
<sequence length="132" mass="14138">MRAGPGNVIVTSLTCDGDAQWVDSQNNVYTSAQCEAPQCSETYCEKGTLTGNPERTTLSILTCDVNAQWIDGQSTPYTVAQCEIPCDRCPAITNDGMTCLTGFKCTPVLTKTSGKYTVLQALNNAQPSPFLS</sequence>
<gene>
    <name evidence="1" type="ORF">SVUK_LOCUS3595</name>
</gene>
<accession>A0A3P7IWG2</accession>